<dbReference type="NCBIfam" id="TIGR00786">
    <property type="entry name" value="dctM"/>
    <property type="match status" value="1"/>
</dbReference>
<feature type="transmembrane region" description="Helical" evidence="9">
    <location>
        <begin position="531"/>
        <end position="552"/>
    </location>
</feature>
<evidence type="ECO:0000256" key="7">
    <source>
        <dbReference type="ARBA" id="ARBA00023136"/>
    </source>
</evidence>
<feature type="transmembrane region" description="Helical" evidence="9">
    <location>
        <begin position="312"/>
        <end position="335"/>
    </location>
</feature>
<feature type="transmembrane region" description="Helical" evidence="9">
    <location>
        <begin position="178"/>
        <end position="210"/>
    </location>
</feature>
<feature type="transmembrane region" description="Helical" evidence="9">
    <location>
        <begin position="388"/>
        <end position="410"/>
    </location>
</feature>
<feature type="domain" description="TRAP C4-dicarboxylate transport system permease DctM subunit" evidence="11">
    <location>
        <begin position="186"/>
        <end position="592"/>
    </location>
</feature>
<feature type="transmembrane region" description="Helical" evidence="9">
    <location>
        <begin position="271"/>
        <end position="300"/>
    </location>
</feature>
<dbReference type="InterPro" id="IPR004681">
    <property type="entry name" value="TRAP_DctM"/>
</dbReference>
<keyword evidence="7 9" id="KW-0472">Membrane</keyword>
<dbReference type="Pfam" id="PF06808">
    <property type="entry name" value="DctM"/>
    <property type="match status" value="1"/>
</dbReference>
<evidence type="ECO:0000259" key="10">
    <source>
        <dbReference type="Pfam" id="PF04290"/>
    </source>
</evidence>
<feature type="transmembrane region" description="Helical" evidence="9">
    <location>
        <begin position="230"/>
        <end position="259"/>
    </location>
</feature>
<evidence type="ECO:0000256" key="2">
    <source>
        <dbReference type="ARBA" id="ARBA00022448"/>
    </source>
</evidence>
<organism evidence="12 13">
    <name type="scientific">Rhizomicrobium electricum</name>
    <dbReference type="NCBI Taxonomy" id="480070"/>
    <lineage>
        <taxon>Bacteria</taxon>
        <taxon>Pseudomonadati</taxon>
        <taxon>Pseudomonadota</taxon>
        <taxon>Alphaproteobacteria</taxon>
        <taxon>Micropepsales</taxon>
        <taxon>Micropepsaceae</taxon>
        <taxon>Rhizomicrobium</taxon>
    </lineage>
</organism>
<evidence type="ECO:0000313" key="13">
    <source>
        <dbReference type="Proteomes" id="UP001499951"/>
    </source>
</evidence>
<evidence type="ECO:0000256" key="6">
    <source>
        <dbReference type="ARBA" id="ARBA00022989"/>
    </source>
</evidence>
<feature type="transmembrane region" description="Helical" evidence="9">
    <location>
        <begin position="40"/>
        <end position="56"/>
    </location>
</feature>
<keyword evidence="3" id="KW-1003">Cell membrane</keyword>
<keyword evidence="13" id="KW-1185">Reference proteome</keyword>
<dbReference type="PANTHER" id="PTHR33362:SF2">
    <property type="entry name" value="TRAP TRANSPORTER LARGE PERMEASE PROTEIN"/>
    <property type="match status" value="1"/>
</dbReference>
<evidence type="ECO:0000256" key="5">
    <source>
        <dbReference type="ARBA" id="ARBA00022692"/>
    </source>
</evidence>
<keyword evidence="5 9" id="KW-0812">Transmembrane</keyword>
<comment type="function">
    <text evidence="8">Part of the tripartite ATP-independent periplasmic (TRAP) transport system.</text>
</comment>
<evidence type="ECO:0000256" key="4">
    <source>
        <dbReference type="ARBA" id="ARBA00022519"/>
    </source>
</evidence>
<feature type="transmembrane region" description="Helical" evidence="9">
    <location>
        <begin position="447"/>
        <end position="469"/>
    </location>
</feature>
<feature type="transmembrane region" description="Helical" evidence="9">
    <location>
        <begin position="83"/>
        <end position="100"/>
    </location>
</feature>
<feature type="transmembrane region" description="Helical" evidence="9">
    <location>
        <begin position="416"/>
        <end position="435"/>
    </location>
</feature>
<dbReference type="PANTHER" id="PTHR33362">
    <property type="entry name" value="SIALIC ACID TRAP TRANSPORTER PERMEASE PROTEIN SIAT-RELATED"/>
    <property type="match status" value="1"/>
</dbReference>
<feature type="domain" description="Tripartite ATP-independent periplasmic transporters DctQ component" evidence="10">
    <location>
        <begin position="17"/>
        <end position="145"/>
    </location>
</feature>
<feature type="transmembrane region" description="Helical" evidence="9">
    <location>
        <begin position="7"/>
        <end position="28"/>
    </location>
</feature>
<comment type="caution">
    <text evidence="12">The sequence shown here is derived from an EMBL/GenBank/DDBJ whole genome shotgun (WGS) entry which is preliminary data.</text>
</comment>
<dbReference type="Proteomes" id="UP001499951">
    <property type="component" value="Unassembled WGS sequence"/>
</dbReference>
<gene>
    <name evidence="12" type="ORF">GCM10008942_38190</name>
</gene>
<feature type="transmembrane region" description="Helical" evidence="9">
    <location>
        <begin position="148"/>
        <end position="166"/>
    </location>
</feature>
<evidence type="ECO:0000256" key="9">
    <source>
        <dbReference type="SAM" id="Phobius"/>
    </source>
</evidence>
<evidence type="ECO:0000259" key="11">
    <source>
        <dbReference type="Pfam" id="PF06808"/>
    </source>
</evidence>
<keyword evidence="4 8" id="KW-0997">Cell inner membrane</keyword>
<feature type="transmembrane region" description="Helical" evidence="9">
    <location>
        <begin position="120"/>
        <end position="141"/>
    </location>
</feature>
<feature type="transmembrane region" description="Helical" evidence="9">
    <location>
        <begin position="341"/>
        <end position="367"/>
    </location>
</feature>
<protein>
    <submittedName>
        <fullName evidence="12">TRAP transporter large permease subunit</fullName>
    </submittedName>
</protein>
<sequence>MALAAEIPGAVLVIAEVAILFSGVAFRYVLHQPLLWSDELAGILFLWMSMLGAAVAQHRGGHMRLTVVVGLAPERWRQRIETFSSLTVILFLGLMLYPAWEHARAETAVFTPALGLPDIWKAAAIFVGCILMLTIALLQLVQRARLRDIALSLALLAMCGLALWLLEPQLYAMGNWSLLVFFGIGVSVLTFAGAPIAISFGLAAVTYFLFATATPISIAAICMDEGMSGFLLLSIPLFVLLGLMIEATGLAAALAGVLAKLVAHFRGGMSYVLIAAMYLVSGISGSKAANMAAIAPVLLPEMQRRGKKPGELIGLLSASAAMGETIPPSIVLITVGSVTGVSISALFTGGMLPAVVGAFGLFAIAWFRSRSEKVDNVRRASLREIAKALVWALPPLLLLVVVRMAVVTGMTTATEVSTIGVLYTIVVSIVFYRSFRLDRMWPMLCETLSLSGAIMIILGTASAMAWALTQAEFSHQLAAAMEAMPGGKVGFMVLSIVVFAILGSILEGIPAIVVFAPLLFPIAKALGIAPVHYGIVMVLSMSLGLFTPPLGIGFYQACAIGRVSPEKAVRAIWVYMLAILLAVAIVAAAPWLTDPKF</sequence>
<dbReference type="InterPro" id="IPR055348">
    <property type="entry name" value="DctQ"/>
</dbReference>
<keyword evidence="2 8" id="KW-0813">Transport</keyword>
<dbReference type="EMBL" id="BAAADD010000012">
    <property type="protein sequence ID" value="GAA0585627.1"/>
    <property type="molecule type" value="Genomic_DNA"/>
</dbReference>
<evidence type="ECO:0000256" key="8">
    <source>
        <dbReference type="RuleBase" id="RU369079"/>
    </source>
</evidence>
<accession>A0ABP3QEW3</accession>
<feature type="transmembrane region" description="Helical" evidence="9">
    <location>
        <begin position="489"/>
        <end position="519"/>
    </location>
</feature>
<proteinExistence type="predicted"/>
<evidence type="ECO:0000313" key="12">
    <source>
        <dbReference type="EMBL" id="GAA0585627.1"/>
    </source>
</evidence>
<name>A0ABP3QEW3_9PROT</name>
<feature type="transmembrane region" description="Helical" evidence="9">
    <location>
        <begin position="572"/>
        <end position="592"/>
    </location>
</feature>
<reference evidence="13" key="1">
    <citation type="journal article" date="2019" name="Int. J. Syst. Evol. Microbiol.">
        <title>The Global Catalogue of Microorganisms (GCM) 10K type strain sequencing project: providing services to taxonomists for standard genome sequencing and annotation.</title>
        <authorList>
            <consortium name="The Broad Institute Genomics Platform"/>
            <consortium name="The Broad Institute Genome Sequencing Center for Infectious Disease"/>
            <person name="Wu L."/>
            <person name="Ma J."/>
        </authorList>
    </citation>
    <scope>NUCLEOTIDE SEQUENCE [LARGE SCALE GENOMIC DNA]</scope>
    <source>
        <strain evidence="13">JCM 15089</strain>
    </source>
</reference>
<keyword evidence="6 9" id="KW-1133">Transmembrane helix</keyword>
<comment type="subcellular location">
    <subcellularLocation>
        <location evidence="1 8">Cell inner membrane</location>
        <topology evidence="1 8">Multi-pass membrane protein</topology>
    </subcellularLocation>
</comment>
<evidence type="ECO:0000256" key="1">
    <source>
        <dbReference type="ARBA" id="ARBA00004429"/>
    </source>
</evidence>
<dbReference type="Pfam" id="PF04290">
    <property type="entry name" value="DctQ"/>
    <property type="match status" value="1"/>
</dbReference>
<evidence type="ECO:0000256" key="3">
    <source>
        <dbReference type="ARBA" id="ARBA00022475"/>
    </source>
</evidence>
<dbReference type="InterPro" id="IPR010656">
    <property type="entry name" value="DctM"/>
</dbReference>